<keyword evidence="6" id="KW-0902">Two-component regulatory system</keyword>
<evidence type="ECO:0000256" key="4">
    <source>
        <dbReference type="ARBA" id="ARBA00022679"/>
    </source>
</evidence>
<dbReference type="InterPro" id="IPR004358">
    <property type="entry name" value="Sig_transdc_His_kin-like_C"/>
</dbReference>
<keyword evidence="10" id="KW-1185">Reference proteome</keyword>
<dbReference type="CDD" id="cd00075">
    <property type="entry name" value="HATPase"/>
    <property type="match status" value="1"/>
</dbReference>
<dbReference type="PANTHER" id="PTHR43711:SF26">
    <property type="entry name" value="SENSOR HISTIDINE KINASE RCSC"/>
    <property type="match status" value="1"/>
</dbReference>
<dbReference type="Proteomes" id="UP001597521">
    <property type="component" value="Unassembled WGS sequence"/>
</dbReference>
<dbReference type="CDD" id="cd00082">
    <property type="entry name" value="HisKA"/>
    <property type="match status" value="1"/>
</dbReference>
<dbReference type="PROSITE" id="PS50109">
    <property type="entry name" value="HIS_KIN"/>
    <property type="match status" value="1"/>
</dbReference>
<comment type="caution">
    <text evidence="9">The sequence shown here is derived from an EMBL/GenBank/DDBJ whole genome shotgun (WGS) entry which is preliminary data.</text>
</comment>
<sequence length="456" mass="50200">MTGRPWISRPFLAAALAVTVLFVLLLTAVTRLAVNENRLSGEPAEGVIWFSSQGQYEAMRLADTVLQFEAERVPLEEVVLRYDLLDSRIRLFEEGPMTARVAAMGYDDDVAAMRAMLEEHRAALPRLEPTDTAATVALHDTAQTLALSMRDFANAGMLDGRERQAAVRESRRQILFEVIGYLLATIAAGVLVAIVLVRGLRTAVRAEAALQHEREVSRLHRAFTSVVSHQFRTPLSIIDASAQRMLRRAGAMSADEVVSRVTKIRNACQRLTRLMESTLNAARLEQGEISFNPRPCDLHQLIALVCEYQPEEDQNRIERALERLPQVALADSTLLEQAIQNLISNALKYSPASTLVVVRGERQGSDVVISVDDSGVGIPADEMEFISERFYRARTAEGVPGTGIGLNFVAQIMKLHGGQVEVRSVEGEGSTFTLRFPYRPVEQPGATASLAPEAAK</sequence>
<dbReference type="SUPFAM" id="SSF47384">
    <property type="entry name" value="Homodimeric domain of signal transducing histidine kinase"/>
    <property type="match status" value="1"/>
</dbReference>
<name>A0ABW5QNH8_9HYPH</name>
<dbReference type="Pfam" id="PF00512">
    <property type="entry name" value="HisKA"/>
    <property type="match status" value="1"/>
</dbReference>
<keyword evidence="4" id="KW-0808">Transferase</keyword>
<evidence type="ECO:0000256" key="2">
    <source>
        <dbReference type="ARBA" id="ARBA00012438"/>
    </source>
</evidence>
<keyword evidence="7" id="KW-1133">Transmembrane helix</keyword>
<dbReference type="InterPro" id="IPR036097">
    <property type="entry name" value="HisK_dim/P_sf"/>
</dbReference>
<dbReference type="GO" id="GO:0016301">
    <property type="term" value="F:kinase activity"/>
    <property type="evidence" value="ECO:0007669"/>
    <property type="project" value="UniProtKB-KW"/>
</dbReference>
<gene>
    <name evidence="9" type="ORF">ACFSX5_15550</name>
</gene>
<evidence type="ECO:0000256" key="5">
    <source>
        <dbReference type="ARBA" id="ARBA00022777"/>
    </source>
</evidence>
<dbReference type="SMART" id="SM00387">
    <property type="entry name" value="HATPase_c"/>
    <property type="match status" value="1"/>
</dbReference>
<accession>A0ABW5QNH8</accession>
<dbReference type="PANTHER" id="PTHR43711">
    <property type="entry name" value="TWO-COMPONENT HISTIDINE KINASE"/>
    <property type="match status" value="1"/>
</dbReference>
<proteinExistence type="predicted"/>
<evidence type="ECO:0000313" key="10">
    <source>
        <dbReference type="Proteomes" id="UP001597521"/>
    </source>
</evidence>
<dbReference type="SMART" id="SM00388">
    <property type="entry name" value="HisKA"/>
    <property type="match status" value="1"/>
</dbReference>
<evidence type="ECO:0000256" key="3">
    <source>
        <dbReference type="ARBA" id="ARBA00022553"/>
    </source>
</evidence>
<dbReference type="PRINTS" id="PR00344">
    <property type="entry name" value="BCTRLSENSOR"/>
</dbReference>
<evidence type="ECO:0000256" key="6">
    <source>
        <dbReference type="ARBA" id="ARBA00023012"/>
    </source>
</evidence>
<reference evidence="10" key="1">
    <citation type="journal article" date="2019" name="Int. J. Syst. Evol. Microbiol.">
        <title>The Global Catalogue of Microorganisms (GCM) 10K type strain sequencing project: providing services to taxonomists for standard genome sequencing and annotation.</title>
        <authorList>
            <consortium name="The Broad Institute Genomics Platform"/>
            <consortium name="The Broad Institute Genome Sequencing Center for Infectious Disease"/>
            <person name="Wu L."/>
            <person name="Ma J."/>
        </authorList>
    </citation>
    <scope>NUCLEOTIDE SEQUENCE [LARGE SCALE GENOMIC DNA]</scope>
    <source>
        <strain evidence="10">CCM 7427</strain>
    </source>
</reference>
<dbReference type="EC" id="2.7.13.3" evidence="2"/>
<dbReference type="Pfam" id="PF02518">
    <property type="entry name" value="HATPase_c"/>
    <property type="match status" value="1"/>
</dbReference>
<dbReference type="InterPro" id="IPR036890">
    <property type="entry name" value="HATPase_C_sf"/>
</dbReference>
<keyword evidence="5 9" id="KW-0418">Kinase</keyword>
<feature type="transmembrane region" description="Helical" evidence="7">
    <location>
        <begin position="178"/>
        <end position="197"/>
    </location>
</feature>
<dbReference type="InterPro" id="IPR003661">
    <property type="entry name" value="HisK_dim/P_dom"/>
</dbReference>
<dbReference type="Gene3D" id="1.10.287.130">
    <property type="match status" value="1"/>
</dbReference>
<dbReference type="InterPro" id="IPR005467">
    <property type="entry name" value="His_kinase_dom"/>
</dbReference>
<keyword evidence="7" id="KW-0472">Membrane</keyword>
<evidence type="ECO:0000313" key="9">
    <source>
        <dbReference type="EMBL" id="MFD2649203.1"/>
    </source>
</evidence>
<feature type="domain" description="Histidine kinase" evidence="8">
    <location>
        <begin position="226"/>
        <end position="440"/>
    </location>
</feature>
<evidence type="ECO:0000259" key="8">
    <source>
        <dbReference type="PROSITE" id="PS50109"/>
    </source>
</evidence>
<evidence type="ECO:0000256" key="7">
    <source>
        <dbReference type="SAM" id="Phobius"/>
    </source>
</evidence>
<dbReference type="InterPro" id="IPR003594">
    <property type="entry name" value="HATPase_dom"/>
</dbReference>
<protein>
    <recommendedName>
        <fullName evidence="2">histidine kinase</fullName>
        <ecNumber evidence="2">2.7.13.3</ecNumber>
    </recommendedName>
</protein>
<evidence type="ECO:0000256" key="1">
    <source>
        <dbReference type="ARBA" id="ARBA00000085"/>
    </source>
</evidence>
<keyword evidence="3" id="KW-0597">Phosphoprotein</keyword>
<dbReference type="RefSeq" id="WP_386834650.1">
    <property type="nucleotide sequence ID" value="NZ_JBHUNP010000001.1"/>
</dbReference>
<dbReference type="EMBL" id="JBHUNP010000001">
    <property type="protein sequence ID" value="MFD2649203.1"/>
    <property type="molecule type" value="Genomic_DNA"/>
</dbReference>
<dbReference type="InterPro" id="IPR050736">
    <property type="entry name" value="Sensor_HK_Regulatory"/>
</dbReference>
<keyword evidence="7" id="KW-0812">Transmembrane</keyword>
<comment type="catalytic activity">
    <reaction evidence="1">
        <text>ATP + protein L-histidine = ADP + protein N-phospho-L-histidine.</text>
        <dbReference type="EC" id="2.7.13.3"/>
    </reaction>
</comment>
<organism evidence="9 10">
    <name type="scientific">Devosia albogilva</name>
    <dbReference type="NCBI Taxonomy" id="429726"/>
    <lineage>
        <taxon>Bacteria</taxon>
        <taxon>Pseudomonadati</taxon>
        <taxon>Pseudomonadota</taxon>
        <taxon>Alphaproteobacteria</taxon>
        <taxon>Hyphomicrobiales</taxon>
        <taxon>Devosiaceae</taxon>
        <taxon>Devosia</taxon>
    </lineage>
</organism>
<dbReference type="Gene3D" id="3.30.565.10">
    <property type="entry name" value="Histidine kinase-like ATPase, C-terminal domain"/>
    <property type="match status" value="1"/>
</dbReference>
<dbReference type="SUPFAM" id="SSF55874">
    <property type="entry name" value="ATPase domain of HSP90 chaperone/DNA topoisomerase II/histidine kinase"/>
    <property type="match status" value="1"/>
</dbReference>